<dbReference type="InterPro" id="IPR020821">
    <property type="entry name" value="ENPP1-3/EXOG-like_nuc-like"/>
</dbReference>
<keyword evidence="1" id="KW-0732">Signal</keyword>
<proteinExistence type="predicted"/>
<dbReference type="GO" id="GO:0046872">
    <property type="term" value="F:metal ion binding"/>
    <property type="evidence" value="ECO:0007669"/>
    <property type="project" value="InterPro"/>
</dbReference>
<dbReference type="Proteomes" id="UP000603627">
    <property type="component" value="Unassembled WGS sequence"/>
</dbReference>
<evidence type="ECO:0000313" key="5">
    <source>
        <dbReference type="Proteomes" id="UP000603627"/>
    </source>
</evidence>
<evidence type="ECO:0000256" key="1">
    <source>
        <dbReference type="SAM" id="SignalP"/>
    </source>
</evidence>
<feature type="non-terminal residue" evidence="4">
    <location>
        <position position="276"/>
    </location>
</feature>
<dbReference type="SMART" id="SM00892">
    <property type="entry name" value="Endonuclease_NS"/>
    <property type="match status" value="1"/>
</dbReference>
<dbReference type="AlphaFoldDB" id="A0A852ALZ9"/>
<feature type="signal peptide" evidence="1">
    <location>
        <begin position="1"/>
        <end position="19"/>
    </location>
</feature>
<dbReference type="Gene3D" id="3.40.570.10">
    <property type="entry name" value="Extracellular Endonuclease, subunit A"/>
    <property type="match status" value="1"/>
</dbReference>
<dbReference type="InterPro" id="IPR039015">
    <property type="entry name" value="ENDOD1"/>
</dbReference>
<feature type="domain" description="DNA/RNA non-specific endonuclease/pyrophosphatase/phosphodiesterase" evidence="3">
    <location>
        <begin position="56"/>
        <end position="268"/>
    </location>
</feature>
<dbReference type="InterPro" id="IPR044929">
    <property type="entry name" value="DNA/RNA_non-sp_Endonuclease_sf"/>
</dbReference>
<dbReference type="PANTHER" id="PTHR21472:SF26">
    <property type="entry name" value="ENDONUCLEASE DOMAIN CONTAINING 1"/>
    <property type="match status" value="1"/>
</dbReference>
<dbReference type="GO" id="GO:0016787">
    <property type="term" value="F:hydrolase activity"/>
    <property type="evidence" value="ECO:0007669"/>
    <property type="project" value="InterPro"/>
</dbReference>
<comment type="caution">
    <text evidence="4">The sequence shown here is derived from an EMBL/GenBank/DDBJ whole genome shotgun (WGS) entry which is preliminary data.</text>
</comment>
<reference evidence="4" key="1">
    <citation type="submission" date="2019-09" db="EMBL/GenBank/DDBJ databases">
        <title>Bird 10,000 Genomes (B10K) Project - Family phase.</title>
        <authorList>
            <person name="Zhang G."/>
        </authorList>
    </citation>
    <scope>NUCLEOTIDE SEQUENCE</scope>
    <source>
        <strain evidence="4">B10K-DU-015-28</strain>
        <tissue evidence="4">Muscle</tissue>
    </source>
</reference>
<dbReference type="EMBL" id="WBNL01001103">
    <property type="protein sequence ID" value="NXE69491.1"/>
    <property type="molecule type" value="Genomic_DNA"/>
</dbReference>
<evidence type="ECO:0000313" key="4">
    <source>
        <dbReference type="EMBL" id="NXE69491.1"/>
    </source>
</evidence>
<feature type="domain" description="ENPP1-3/EXOG-like endonuclease/phosphodiesterase" evidence="2">
    <location>
        <begin position="57"/>
        <end position="268"/>
    </location>
</feature>
<dbReference type="GO" id="GO:0003676">
    <property type="term" value="F:nucleic acid binding"/>
    <property type="evidence" value="ECO:0007669"/>
    <property type="project" value="InterPro"/>
</dbReference>
<feature type="non-terminal residue" evidence="4">
    <location>
        <position position="1"/>
    </location>
</feature>
<evidence type="ECO:0000259" key="3">
    <source>
        <dbReference type="SMART" id="SM00892"/>
    </source>
</evidence>
<evidence type="ECO:0000259" key="2">
    <source>
        <dbReference type="SMART" id="SM00477"/>
    </source>
</evidence>
<organism evidence="4 5">
    <name type="scientific">Calcarius ornatus</name>
    <name type="common">Chestnut-collared longspur</name>
    <dbReference type="NCBI Taxonomy" id="198940"/>
    <lineage>
        <taxon>Eukaryota</taxon>
        <taxon>Metazoa</taxon>
        <taxon>Chordata</taxon>
        <taxon>Craniata</taxon>
        <taxon>Vertebrata</taxon>
        <taxon>Euteleostomi</taxon>
        <taxon>Archelosauria</taxon>
        <taxon>Archosauria</taxon>
        <taxon>Dinosauria</taxon>
        <taxon>Saurischia</taxon>
        <taxon>Theropoda</taxon>
        <taxon>Coelurosauria</taxon>
        <taxon>Aves</taxon>
        <taxon>Neognathae</taxon>
        <taxon>Neoaves</taxon>
        <taxon>Telluraves</taxon>
        <taxon>Australaves</taxon>
        <taxon>Passeriformes</taxon>
        <taxon>Passeroidea</taxon>
        <taxon>Fringillidae</taxon>
        <taxon>Emberizinae</taxon>
        <taxon>Emberizini</taxon>
        <taxon>Calcarius</taxon>
    </lineage>
</organism>
<accession>A0A852ALZ9</accession>
<sequence length="276" mass="31337">MLGLLLLQVLASCLWLGHSEVVNSFDSCPQFFYAGAFPNDAINPQKPARICQHYSNSYRYATLYDRDRRIPVYSAYKYQPGPGDRPHLWWFVEPQLINPSYSEDMATETYIQKTYNVTLEQIGQSQAITRDYQNLQGLDRGQLCPMDHQSGDNSKMATFTFTNIVPLDSTLNQGQWKDYENKTMARKTQGCKTTYVITGAVPGNTYVSNNRVNRPSHIWSAACCVGDEEPTKAWGAIAENSKNEVEELSLGELEKKLAKLYNEKTVNLFDDACPRE</sequence>
<feature type="chain" id="PRO_5032787194" evidence="1">
    <location>
        <begin position="20"/>
        <end position="276"/>
    </location>
</feature>
<dbReference type="InterPro" id="IPR044925">
    <property type="entry name" value="His-Me_finger_sf"/>
</dbReference>
<dbReference type="InterPro" id="IPR001604">
    <property type="entry name" value="Endo_G_ENPP1-like_dom"/>
</dbReference>
<name>A0A852ALZ9_CALOR</name>
<gene>
    <name evidence="4" type="primary">Endod1_3</name>
    <name evidence="4" type="ORF">CALORN_R08146</name>
</gene>
<dbReference type="SMART" id="SM00477">
    <property type="entry name" value="NUC"/>
    <property type="match status" value="1"/>
</dbReference>
<protein>
    <submittedName>
        <fullName evidence="4">ENDD1 protein</fullName>
    </submittedName>
</protein>
<dbReference type="Pfam" id="PF01223">
    <property type="entry name" value="Endonuclease_NS"/>
    <property type="match status" value="1"/>
</dbReference>
<dbReference type="PANTHER" id="PTHR21472">
    <property type="entry name" value="ENDONUCLEASE DOMAIN-CONTAINING 1 PROTEIN ENDOD1"/>
    <property type="match status" value="1"/>
</dbReference>
<dbReference type="SUPFAM" id="SSF54060">
    <property type="entry name" value="His-Me finger endonucleases"/>
    <property type="match status" value="1"/>
</dbReference>
<keyword evidence="5" id="KW-1185">Reference proteome</keyword>